<keyword evidence="3" id="KW-1185">Reference proteome</keyword>
<evidence type="ECO:0008006" key="4">
    <source>
        <dbReference type="Google" id="ProtNLM"/>
    </source>
</evidence>
<comment type="caution">
    <text evidence="2">The sequence shown here is derived from an EMBL/GenBank/DDBJ whole genome shotgun (WGS) entry which is preliminary data.</text>
</comment>
<dbReference type="EMBL" id="JAPQFJ010000003">
    <property type="protein sequence ID" value="MCY6957706.1"/>
    <property type="molecule type" value="Genomic_DNA"/>
</dbReference>
<reference evidence="2" key="1">
    <citation type="submission" date="2022-12" db="EMBL/GenBank/DDBJ databases">
        <title>Clostridium sp. nov., isolated from industrial wastewater.</title>
        <authorList>
            <person name="Jiayan W."/>
        </authorList>
    </citation>
    <scope>NUCLEOTIDE SEQUENCE</scope>
    <source>
        <strain evidence="2">ZC22-4</strain>
    </source>
</reference>
<protein>
    <recommendedName>
        <fullName evidence="4">Small, acid-soluble spore protein, alpha/beta type</fullName>
    </recommendedName>
</protein>
<evidence type="ECO:0000313" key="3">
    <source>
        <dbReference type="Proteomes" id="UP001144612"/>
    </source>
</evidence>
<feature type="compositionally biased region" description="Polar residues" evidence="1">
    <location>
        <begin position="44"/>
        <end position="53"/>
    </location>
</feature>
<dbReference type="RefSeq" id="WP_268060095.1">
    <property type="nucleotide sequence ID" value="NZ_JAPQFJ010000003.1"/>
</dbReference>
<evidence type="ECO:0000256" key="1">
    <source>
        <dbReference type="SAM" id="MobiDB-lite"/>
    </source>
</evidence>
<evidence type="ECO:0000313" key="2">
    <source>
        <dbReference type="EMBL" id="MCY6957706.1"/>
    </source>
</evidence>
<accession>A0ABT4D930</accession>
<feature type="region of interest" description="Disordered" evidence="1">
    <location>
        <begin position="33"/>
        <end position="53"/>
    </location>
</feature>
<sequence>MGKRKKLNRENNNIEAEKIHRKLEKVNMEAAGEFQIEDAKKQTGKGNPKNQKR</sequence>
<proteinExistence type="predicted"/>
<dbReference type="Proteomes" id="UP001144612">
    <property type="component" value="Unassembled WGS sequence"/>
</dbReference>
<name>A0ABT4D930_9CLOT</name>
<organism evidence="2 3">
    <name type="scientific">Clostridium brassicae</name>
    <dbReference type="NCBI Taxonomy" id="2999072"/>
    <lineage>
        <taxon>Bacteria</taxon>
        <taxon>Bacillati</taxon>
        <taxon>Bacillota</taxon>
        <taxon>Clostridia</taxon>
        <taxon>Eubacteriales</taxon>
        <taxon>Clostridiaceae</taxon>
        <taxon>Clostridium</taxon>
    </lineage>
</organism>
<gene>
    <name evidence="2" type="ORF">OW729_03685</name>
</gene>